<comment type="caution">
    <text evidence="2">The sequence shown here is derived from an EMBL/GenBank/DDBJ whole genome shotgun (WGS) entry which is preliminary data.</text>
</comment>
<accession>A0A2U1JJD3</accession>
<evidence type="ECO:0000313" key="3">
    <source>
        <dbReference type="Proteomes" id="UP000245618"/>
    </source>
</evidence>
<feature type="transmembrane region" description="Helical" evidence="1">
    <location>
        <begin position="6"/>
        <end position="23"/>
    </location>
</feature>
<reference evidence="2 3" key="1">
    <citation type="submission" date="2018-04" db="EMBL/GenBank/DDBJ databases">
        <title>Flavobacterium sp. nov., isolated from glacier ice.</title>
        <authorList>
            <person name="Liu Q."/>
            <person name="Xin Y.-H."/>
        </authorList>
    </citation>
    <scope>NUCLEOTIDE SEQUENCE [LARGE SCALE GENOMIC DNA]</scope>
    <source>
        <strain evidence="2 3">LB2P30</strain>
    </source>
</reference>
<evidence type="ECO:0000313" key="2">
    <source>
        <dbReference type="EMBL" id="PWA05125.1"/>
    </source>
</evidence>
<organism evidence="2 3">
    <name type="scientific">Flavobacterium laiguense</name>
    <dbReference type="NCBI Taxonomy" id="2169409"/>
    <lineage>
        <taxon>Bacteria</taxon>
        <taxon>Pseudomonadati</taxon>
        <taxon>Bacteroidota</taxon>
        <taxon>Flavobacteriia</taxon>
        <taxon>Flavobacteriales</taxon>
        <taxon>Flavobacteriaceae</taxon>
        <taxon>Flavobacterium</taxon>
    </lineage>
</organism>
<keyword evidence="1" id="KW-0812">Transmembrane</keyword>
<proteinExistence type="predicted"/>
<dbReference type="OrthoDB" id="1374869at2"/>
<dbReference type="AlphaFoldDB" id="A0A2U1JJD3"/>
<evidence type="ECO:0000256" key="1">
    <source>
        <dbReference type="SAM" id="Phobius"/>
    </source>
</evidence>
<sequence>MELKYIFILLLITLLVFNIKRIFNYIENYKEQKEIDFKKRTNLDLWKLTKISGGIFMFGLDKYFVNKSDFYFDDKNLYLINYNKPVIKHSISDIIEVSKTSISLNDRKVWKIIINDLNEKKVYKITTNDSLSNSNFSMFLDKVNENSNSIVDSNLLW</sequence>
<gene>
    <name evidence="2" type="ORF">DB891_17300</name>
</gene>
<protein>
    <submittedName>
        <fullName evidence="2">Uncharacterized protein</fullName>
    </submittedName>
</protein>
<name>A0A2U1JJD3_9FLAO</name>
<keyword evidence="3" id="KW-1185">Reference proteome</keyword>
<dbReference type="EMBL" id="QCZH01000045">
    <property type="protein sequence ID" value="PWA05125.1"/>
    <property type="molecule type" value="Genomic_DNA"/>
</dbReference>
<keyword evidence="1" id="KW-1133">Transmembrane helix</keyword>
<dbReference type="RefSeq" id="WP_116764824.1">
    <property type="nucleotide sequence ID" value="NZ_QCZH01000045.1"/>
</dbReference>
<keyword evidence="1" id="KW-0472">Membrane</keyword>
<dbReference type="Proteomes" id="UP000245618">
    <property type="component" value="Unassembled WGS sequence"/>
</dbReference>